<keyword evidence="1" id="KW-0479">Metal-binding</keyword>
<accession>A0ABD0K2C0</accession>
<dbReference type="SMART" id="SM00355">
    <property type="entry name" value="ZnF_C2H2"/>
    <property type="match status" value="2"/>
</dbReference>
<feature type="domain" description="C2H2-type" evidence="3">
    <location>
        <begin position="104"/>
        <end position="131"/>
    </location>
</feature>
<evidence type="ECO:0000313" key="4">
    <source>
        <dbReference type="EMBL" id="KAK7481199.1"/>
    </source>
</evidence>
<keyword evidence="5" id="KW-1185">Reference proteome</keyword>
<protein>
    <recommendedName>
        <fullName evidence="3">C2H2-type domain-containing protein</fullName>
    </recommendedName>
</protein>
<feature type="compositionally biased region" description="Basic and acidic residues" evidence="2">
    <location>
        <begin position="179"/>
        <end position="188"/>
    </location>
</feature>
<evidence type="ECO:0000256" key="1">
    <source>
        <dbReference type="PROSITE-ProRule" id="PRU00042"/>
    </source>
</evidence>
<dbReference type="PROSITE" id="PS50157">
    <property type="entry name" value="ZINC_FINGER_C2H2_2"/>
    <property type="match status" value="2"/>
</dbReference>
<dbReference type="EMBL" id="JACVVK020000265">
    <property type="protein sequence ID" value="KAK7481199.1"/>
    <property type="molecule type" value="Genomic_DNA"/>
</dbReference>
<evidence type="ECO:0000313" key="5">
    <source>
        <dbReference type="Proteomes" id="UP001519460"/>
    </source>
</evidence>
<proteinExistence type="predicted"/>
<evidence type="ECO:0000256" key="2">
    <source>
        <dbReference type="SAM" id="MobiDB-lite"/>
    </source>
</evidence>
<reference evidence="4 5" key="1">
    <citation type="journal article" date="2023" name="Sci. Data">
        <title>Genome assembly of the Korean intertidal mud-creeper Batillaria attramentaria.</title>
        <authorList>
            <person name="Patra A.K."/>
            <person name="Ho P.T."/>
            <person name="Jun S."/>
            <person name="Lee S.J."/>
            <person name="Kim Y."/>
            <person name="Won Y.J."/>
        </authorList>
    </citation>
    <scope>NUCLEOTIDE SEQUENCE [LARGE SCALE GENOMIC DNA]</scope>
    <source>
        <strain evidence="4">Wonlab-2016</strain>
    </source>
</reference>
<dbReference type="AlphaFoldDB" id="A0ABD0K2C0"/>
<dbReference type="InterPro" id="IPR036236">
    <property type="entry name" value="Znf_C2H2_sf"/>
</dbReference>
<dbReference type="Proteomes" id="UP001519460">
    <property type="component" value="Unassembled WGS sequence"/>
</dbReference>
<evidence type="ECO:0000259" key="3">
    <source>
        <dbReference type="PROSITE" id="PS50157"/>
    </source>
</evidence>
<feature type="region of interest" description="Disordered" evidence="2">
    <location>
        <begin position="174"/>
        <end position="194"/>
    </location>
</feature>
<feature type="domain" description="C2H2-type" evidence="3">
    <location>
        <begin position="132"/>
        <end position="160"/>
    </location>
</feature>
<dbReference type="Gene3D" id="3.30.160.60">
    <property type="entry name" value="Classic Zinc Finger"/>
    <property type="match status" value="1"/>
</dbReference>
<feature type="region of interest" description="Disordered" evidence="2">
    <location>
        <begin position="73"/>
        <end position="100"/>
    </location>
</feature>
<dbReference type="SUPFAM" id="SSF57667">
    <property type="entry name" value="beta-beta-alpha zinc fingers"/>
    <property type="match status" value="1"/>
</dbReference>
<gene>
    <name evidence="4" type="ORF">BaRGS_00027459</name>
</gene>
<keyword evidence="1" id="KW-0863">Zinc-finger</keyword>
<dbReference type="PROSITE" id="PS00028">
    <property type="entry name" value="ZINC_FINGER_C2H2_1"/>
    <property type="match status" value="1"/>
</dbReference>
<sequence>MRPKLDSQLLPLQTILTRTLGNFEYKRNVQLNATGAERVLSCCDNLDPSRCFPSVSAELRQWIHAAAQQSLQAAAGGDRRSRPQRPLLEASSTGTPQGRQGHLYPCRNCHKVFHYHYSMARHRRQCEGAYHLTCHVCGLMFHRRDRYNTHLRVRHNTVPPSVSSRPRMYILPEDVEETELGREPEGETQHSPSA</sequence>
<dbReference type="GO" id="GO:0008270">
    <property type="term" value="F:zinc ion binding"/>
    <property type="evidence" value="ECO:0007669"/>
    <property type="project" value="UniProtKB-KW"/>
</dbReference>
<organism evidence="4 5">
    <name type="scientific">Batillaria attramentaria</name>
    <dbReference type="NCBI Taxonomy" id="370345"/>
    <lineage>
        <taxon>Eukaryota</taxon>
        <taxon>Metazoa</taxon>
        <taxon>Spiralia</taxon>
        <taxon>Lophotrochozoa</taxon>
        <taxon>Mollusca</taxon>
        <taxon>Gastropoda</taxon>
        <taxon>Caenogastropoda</taxon>
        <taxon>Sorbeoconcha</taxon>
        <taxon>Cerithioidea</taxon>
        <taxon>Batillariidae</taxon>
        <taxon>Batillaria</taxon>
    </lineage>
</organism>
<comment type="caution">
    <text evidence="4">The sequence shown here is derived from an EMBL/GenBank/DDBJ whole genome shotgun (WGS) entry which is preliminary data.</text>
</comment>
<keyword evidence="1" id="KW-0862">Zinc</keyword>
<dbReference type="InterPro" id="IPR013087">
    <property type="entry name" value="Znf_C2H2_type"/>
</dbReference>
<name>A0ABD0K2C0_9CAEN</name>